<dbReference type="GO" id="GO:0006508">
    <property type="term" value="P:proteolysis"/>
    <property type="evidence" value="ECO:0007669"/>
    <property type="project" value="InterPro"/>
</dbReference>
<name>A0A7M1R2M1_9ACTO</name>
<organism evidence="5 6">
    <name type="scientific">Trueperella pecoris</name>
    <dbReference type="NCBI Taxonomy" id="2733571"/>
    <lineage>
        <taxon>Bacteria</taxon>
        <taxon>Bacillati</taxon>
        <taxon>Actinomycetota</taxon>
        <taxon>Actinomycetes</taxon>
        <taxon>Actinomycetales</taxon>
        <taxon>Actinomycetaceae</taxon>
        <taxon>Trueperella</taxon>
    </lineage>
</organism>
<evidence type="ECO:0000256" key="1">
    <source>
        <dbReference type="ARBA" id="ARBA00007261"/>
    </source>
</evidence>
<dbReference type="PANTHER" id="PTHR11851">
    <property type="entry name" value="METALLOPROTEASE"/>
    <property type="match status" value="1"/>
</dbReference>
<accession>A0A7M1R2M1</accession>
<dbReference type="InterPro" id="IPR007863">
    <property type="entry name" value="Peptidase_M16_C"/>
</dbReference>
<protein>
    <submittedName>
        <fullName evidence="5">Insulinase family protein</fullName>
    </submittedName>
</protein>
<evidence type="ECO:0000313" key="6">
    <source>
        <dbReference type="Proteomes" id="UP000594961"/>
    </source>
</evidence>
<feature type="domain" description="Peptidase M16 C-terminal" evidence="4">
    <location>
        <begin position="190"/>
        <end position="368"/>
    </location>
</feature>
<dbReference type="InterPro" id="IPR050361">
    <property type="entry name" value="MPP/UQCRC_Complex"/>
</dbReference>
<dbReference type="AlphaFoldDB" id="A0A7M1R2M1"/>
<dbReference type="InterPro" id="IPR011249">
    <property type="entry name" value="Metalloenz_LuxS/M16"/>
</dbReference>
<dbReference type="EMBL" id="CP063212">
    <property type="protein sequence ID" value="QOR48403.1"/>
    <property type="molecule type" value="Genomic_DNA"/>
</dbReference>
<dbReference type="Pfam" id="PF00675">
    <property type="entry name" value="Peptidase_M16"/>
    <property type="match status" value="1"/>
</dbReference>
<dbReference type="Gene3D" id="3.30.830.10">
    <property type="entry name" value="Metalloenzyme, LuxS/M16 peptidase-like"/>
    <property type="match status" value="2"/>
</dbReference>
<evidence type="ECO:0000259" key="3">
    <source>
        <dbReference type="Pfam" id="PF00675"/>
    </source>
</evidence>
<dbReference type="Proteomes" id="UP000594961">
    <property type="component" value="Chromosome"/>
</dbReference>
<dbReference type="GO" id="GO:0046872">
    <property type="term" value="F:metal ion binding"/>
    <property type="evidence" value="ECO:0007669"/>
    <property type="project" value="InterPro"/>
</dbReference>
<feature type="domain" description="Peptidase M16 N-terminal" evidence="3">
    <location>
        <begin position="36"/>
        <end position="183"/>
    </location>
</feature>
<reference evidence="5 6" key="1">
    <citation type="submission" date="2020-10" db="EMBL/GenBank/DDBJ databases">
        <title>Trueperella pecoris sp. nov. isolated from bovine and porcine specimens.</title>
        <authorList>
            <person name="Schoenecker L."/>
            <person name="Schnydrig P."/>
            <person name="Brodard I."/>
            <person name="Thomann A."/>
            <person name="Hemphill A."/>
            <person name="Rodriguez-Campos S."/>
            <person name="Perreten V."/>
            <person name="Jores J."/>
            <person name="Kittl S."/>
        </authorList>
    </citation>
    <scope>NUCLEOTIDE SEQUENCE [LARGE SCALE GENOMIC DNA]</scope>
    <source>
        <strain evidence="5 6">19OD0592</strain>
    </source>
</reference>
<comment type="similarity">
    <text evidence="1 2">Belongs to the peptidase M16 family.</text>
</comment>
<dbReference type="InterPro" id="IPR011765">
    <property type="entry name" value="Pept_M16_N"/>
</dbReference>
<dbReference type="SUPFAM" id="SSF63411">
    <property type="entry name" value="LuxS/MPP-like metallohydrolase"/>
    <property type="match status" value="2"/>
</dbReference>
<dbReference type="Pfam" id="PF05193">
    <property type="entry name" value="Peptidase_M16_C"/>
    <property type="match status" value="1"/>
</dbReference>
<dbReference type="InterPro" id="IPR001431">
    <property type="entry name" value="Pept_M16_Zn_BS"/>
</dbReference>
<dbReference type="PANTHER" id="PTHR11851:SF49">
    <property type="entry name" value="MITOCHONDRIAL-PROCESSING PEPTIDASE SUBUNIT ALPHA"/>
    <property type="match status" value="1"/>
</dbReference>
<gene>
    <name evidence="5" type="ORF">INS90_03785</name>
</gene>
<sequence>MDFLMALHLPLDLPGTVEFDDDGIPTKRTLLPSGVRVLTQHIPGQKSVSLGFWVGAGSRDESAGAEGSTHFLEHLLFKGTHTRTAAEISALGDALGGTMNAATARLYTCYYGRVFAGDVPDLLTLLVDMFCNSKLDRADMELERGVILEELAAADDDVADVAADAILELVMGKHPLARPIGGTFDTVKALDHDHLVDHYRSNYHAGEMVVTAAGDVDHDQLLDLLLTELRSVGWNLEDRRPVARRREADVQYASGGEGAAIRAGRQSAVVVGYPGLPLLDEREEVIVALDTILGGGQSSRLFREVRERRGLAYATYTWQTAYLEGGVAGMTALCAPQNASTVADIMTGALHDIAENGVTDVEIETAFRQRRVRLVFSSESNSFRRSRLGNSEVITGRLRSLDEVLEQARAVTAEQVQSLARDIASSPRSLMIVGPQV</sequence>
<evidence type="ECO:0000259" key="4">
    <source>
        <dbReference type="Pfam" id="PF05193"/>
    </source>
</evidence>
<proteinExistence type="inferred from homology"/>
<evidence type="ECO:0000313" key="5">
    <source>
        <dbReference type="EMBL" id="QOR48403.1"/>
    </source>
</evidence>
<dbReference type="GO" id="GO:0004222">
    <property type="term" value="F:metalloendopeptidase activity"/>
    <property type="evidence" value="ECO:0007669"/>
    <property type="project" value="InterPro"/>
</dbReference>
<evidence type="ECO:0000256" key="2">
    <source>
        <dbReference type="RuleBase" id="RU004447"/>
    </source>
</evidence>
<dbReference type="PROSITE" id="PS00143">
    <property type="entry name" value="INSULINASE"/>
    <property type="match status" value="1"/>
</dbReference>